<evidence type="ECO:0000313" key="1">
    <source>
        <dbReference type="EMBL" id="SEL15277.1"/>
    </source>
</evidence>
<accession>A0A1H7MXC4</accession>
<keyword evidence="2" id="KW-1185">Reference proteome</keyword>
<sequence>MMIVALEMPYCPNLIRSEYRQEGIKCGKRGFLDTVDLNPHVEENYLKGSHLLLLREPDNPIQDIKLLAGLYLSSGIRERRFRSPYVVYPI</sequence>
<dbReference type="EMBL" id="FOAF01000001">
    <property type="protein sequence ID" value="SEL15277.1"/>
    <property type="molecule type" value="Genomic_DNA"/>
</dbReference>
<organism evidence="1 2">
    <name type="scientific">Olivibacter domesticus</name>
    <name type="common">Pseudosphingobacterium domesticum</name>
    <dbReference type="NCBI Taxonomy" id="407022"/>
    <lineage>
        <taxon>Bacteria</taxon>
        <taxon>Pseudomonadati</taxon>
        <taxon>Bacteroidota</taxon>
        <taxon>Sphingobacteriia</taxon>
        <taxon>Sphingobacteriales</taxon>
        <taxon>Sphingobacteriaceae</taxon>
        <taxon>Olivibacter</taxon>
    </lineage>
</organism>
<protein>
    <submittedName>
        <fullName evidence="1">Uncharacterized protein</fullName>
    </submittedName>
</protein>
<name>A0A1H7MXC4_OLID1</name>
<dbReference type="AlphaFoldDB" id="A0A1H7MXC4"/>
<proteinExistence type="predicted"/>
<gene>
    <name evidence="1" type="ORF">SAMN05661044_02146</name>
</gene>
<dbReference type="STRING" id="407022.SAMN05661044_02146"/>
<evidence type="ECO:0000313" key="2">
    <source>
        <dbReference type="Proteomes" id="UP000199421"/>
    </source>
</evidence>
<dbReference type="Proteomes" id="UP000199421">
    <property type="component" value="Unassembled WGS sequence"/>
</dbReference>
<reference evidence="2" key="1">
    <citation type="submission" date="2016-10" db="EMBL/GenBank/DDBJ databases">
        <authorList>
            <person name="Varghese N."/>
            <person name="Submissions S."/>
        </authorList>
    </citation>
    <scope>NUCLEOTIDE SEQUENCE [LARGE SCALE GENOMIC DNA]</scope>
    <source>
        <strain evidence="2">DSM 18733</strain>
    </source>
</reference>